<protein>
    <submittedName>
        <fullName evidence="1">Uncharacterized protein</fullName>
    </submittedName>
</protein>
<keyword evidence="2" id="KW-1185">Reference proteome</keyword>
<accession>A0ABS2GER8</accession>
<dbReference type="Proteomes" id="UP000707138">
    <property type="component" value="Unassembled WGS sequence"/>
</dbReference>
<name>A0ABS2GER8_9FIRM</name>
<evidence type="ECO:0000313" key="2">
    <source>
        <dbReference type="Proteomes" id="UP000707138"/>
    </source>
</evidence>
<reference evidence="1 2" key="1">
    <citation type="journal article" date="2021" name="Sci. Rep.">
        <title>The distribution of antibiotic resistance genes in chicken gut microbiota commensals.</title>
        <authorList>
            <person name="Juricova H."/>
            <person name="Matiasovicova J."/>
            <person name="Kubasova T."/>
            <person name="Cejkova D."/>
            <person name="Rychlik I."/>
        </authorList>
    </citation>
    <scope>NUCLEOTIDE SEQUENCE [LARGE SCALE GENOMIC DNA]</scope>
    <source>
        <strain evidence="1 2">An537</strain>
    </source>
</reference>
<sequence length="73" mass="8453">MTLQSKLDQISHLINEVKEDIWMELPTNEVTARMVSALIEAEAYIGDVHSFAEPLKKEYPQVFMKESVKEEDK</sequence>
<dbReference type="RefSeq" id="WP_205087178.1">
    <property type="nucleotide sequence ID" value="NZ_JACJLA010000001.1"/>
</dbReference>
<evidence type="ECO:0000313" key="1">
    <source>
        <dbReference type="EMBL" id="MBM6911860.1"/>
    </source>
</evidence>
<proteinExistence type="predicted"/>
<organism evidence="1 2">
    <name type="scientific">Veillonella magna</name>
    <dbReference type="NCBI Taxonomy" id="464322"/>
    <lineage>
        <taxon>Bacteria</taxon>
        <taxon>Bacillati</taxon>
        <taxon>Bacillota</taxon>
        <taxon>Negativicutes</taxon>
        <taxon>Veillonellales</taxon>
        <taxon>Veillonellaceae</taxon>
        <taxon>Veillonella</taxon>
    </lineage>
</organism>
<comment type="caution">
    <text evidence="1">The sequence shown here is derived from an EMBL/GenBank/DDBJ whole genome shotgun (WGS) entry which is preliminary data.</text>
</comment>
<dbReference type="EMBL" id="JACJLA010000001">
    <property type="protein sequence ID" value="MBM6911860.1"/>
    <property type="molecule type" value="Genomic_DNA"/>
</dbReference>
<gene>
    <name evidence="1" type="ORF">H6A01_00780</name>
</gene>